<dbReference type="Proteomes" id="UP000681041">
    <property type="component" value="Chromosome"/>
</dbReference>
<dbReference type="InterPro" id="IPR001845">
    <property type="entry name" value="HTH_ArsR_DNA-bd_dom"/>
</dbReference>
<organism evidence="2 3">
    <name type="scientific">Methanobacterium alkalithermotolerans</name>
    <dbReference type="NCBI Taxonomy" id="2731220"/>
    <lineage>
        <taxon>Archaea</taxon>
        <taxon>Methanobacteriati</taxon>
        <taxon>Methanobacteriota</taxon>
        <taxon>Methanomada group</taxon>
        <taxon>Methanobacteria</taxon>
        <taxon>Methanobacteriales</taxon>
        <taxon>Methanobacteriaceae</taxon>
        <taxon>Methanobacterium</taxon>
    </lineage>
</organism>
<dbReference type="OrthoDB" id="80873at2157"/>
<dbReference type="InterPro" id="IPR036388">
    <property type="entry name" value="WH-like_DNA-bd_sf"/>
</dbReference>
<gene>
    <name evidence="2" type="ORF">HYG87_10580</name>
</gene>
<evidence type="ECO:0000313" key="3">
    <source>
        <dbReference type="Proteomes" id="UP000681041"/>
    </source>
</evidence>
<name>A0A8T8K8D1_9EURY</name>
<accession>A0A8T8K8D1</accession>
<dbReference type="GO" id="GO:0003700">
    <property type="term" value="F:DNA-binding transcription factor activity"/>
    <property type="evidence" value="ECO:0007669"/>
    <property type="project" value="InterPro"/>
</dbReference>
<evidence type="ECO:0000313" key="2">
    <source>
        <dbReference type="EMBL" id="QUH24169.1"/>
    </source>
</evidence>
<proteinExistence type="predicted"/>
<dbReference type="InterPro" id="IPR036390">
    <property type="entry name" value="WH_DNA-bd_sf"/>
</dbReference>
<keyword evidence="3" id="KW-1185">Reference proteome</keyword>
<dbReference type="SUPFAM" id="SSF46785">
    <property type="entry name" value="Winged helix' DNA-binding domain"/>
    <property type="match status" value="1"/>
</dbReference>
<dbReference type="RefSeq" id="WP_211533127.1">
    <property type="nucleotide sequence ID" value="NZ_CP058560.1"/>
</dbReference>
<dbReference type="AlphaFoldDB" id="A0A8T8K8D1"/>
<dbReference type="GeneID" id="64821215"/>
<sequence length="182" mass="19966">MKTLISNLKGKCLFEVSMKTQIDGLICIHTDPSDNSCLDKFIKGGSVRIEPEDPLEVCQKITRVIRGAKKHGEVYVGYDGGPLGSLLGFIANKEGVDGVYVCLNNESIRLPALKMDISDTRLRILETLEKENLTAISIGKKVGISRAMVYKHLAGLLDLGLVKQAQMFEKYSITQAGKIVII</sequence>
<dbReference type="KEGG" id="meme:HYG87_10580"/>
<protein>
    <submittedName>
        <fullName evidence="2">ArsR family transcriptional regulator</fullName>
    </submittedName>
</protein>
<feature type="domain" description="HTH arsR-type" evidence="1">
    <location>
        <begin position="119"/>
        <end position="163"/>
    </location>
</feature>
<evidence type="ECO:0000259" key="1">
    <source>
        <dbReference type="Pfam" id="PF01022"/>
    </source>
</evidence>
<dbReference type="Pfam" id="PF01022">
    <property type="entry name" value="HTH_5"/>
    <property type="match status" value="1"/>
</dbReference>
<reference evidence="2" key="1">
    <citation type="submission" date="2020-07" db="EMBL/GenBank/DDBJ databases">
        <title>Methanobacterium. sp. MethCan genome.</title>
        <authorList>
            <person name="Postec A."/>
            <person name="Quemeneur M."/>
        </authorList>
    </citation>
    <scope>NUCLEOTIDE SEQUENCE</scope>
    <source>
        <strain evidence="2">MethCAN</strain>
    </source>
</reference>
<dbReference type="EMBL" id="CP058560">
    <property type="protein sequence ID" value="QUH24169.1"/>
    <property type="molecule type" value="Genomic_DNA"/>
</dbReference>
<dbReference type="Gene3D" id="1.10.10.10">
    <property type="entry name" value="Winged helix-like DNA-binding domain superfamily/Winged helix DNA-binding domain"/>
    <property type="match status" value="1"/>
</dbReference>